<evidence type="ECO:0000256" key="2">
    <source>
        <dbReference type="ARBA" id="ARBA00022741"/>
    </source>
</evidence>
<dbReference type="PROSITE" id="PS50975">
    <property type="entry name" value="ATP_GRASP"/>
    <property type="match status" value="1"/>
</dbReference>
<gene>
    <name evidence="6" type="ORF">F7R25_16830</name>
</gene>
<dbReference type="GO" id="GO:0046872">
    <property type="term" value="F:metal ion binding"/>
    <property type="evidence" value="ECO:0007669"/>
    <property type="project" value="InterPro"/>
</dbReference>
<accession>A0A6L3MWW2</accession>
<feature type="domain" description="ATP-grasp" evidence="5">
    <location>
        <begin position="124"/>
        <end position="328"/>
    </location>
</feature>
<keyword evidence="2 4" id="KW-0547">Nucleotide-binding</keyword>
<dbReference type="PANTHER" id="PTHR43585:SF2">
    <property type="entry name" value="ATP-GRASP ENZYME FSQD"/>
    <property type="match status" value="1"/>
</dbReference>
<dbReference type="Pfam" id="PF13535">
    <property type="entry name" value="ATP-grasp_4"/>
    <property type="match status" value="1"/>
</dbReference>
<dbReference type="Proteomes" id="UP000473470">
    <property type="component" value="Unassembled WGS sequence"/>
</dbReference>
<dbReference type="EMBL" id="VZOK01000022">
    <property type="protein sequence ID" value="KAB0637170.1"/>
    <property type="molecule type" value="Genomic_DNA"/>
</dbReference>
<protein>
    <submittedName>
        <fullName evidence="6">ATP-grasp domain-containing protein</fullName>
    </submittedName>
</protein>
<dbReference type="RefSeq" id="WP_150998928.1">
    <property type="nucleotide sequence ID" value="NZ_CABVPM010000117.1"/>
</dbReference>
<proteinExistence type="predicted"/>
<dbReference type="GO" id="GO:0016874">
    <property type="term" value="F:ligase activity"/>
    <property type="evidence" value="ECO:0007669"/>
    <property type="project" value="UniProtKB-KW"/>
</dbReference>
<evidence type="ECO:0000256" key="4">
    <source>
        <dbReference type="PROSITE-ProRule" id="PRU00409"/>
    </source>
</evidence>
<dbReference type="GO" id="GO:0005524">
    <property type="term" value="F:ATP binding"/>
    <property type="evidence" value="ECO:0007669"/>
    <property type="project" value="UniProtKB-UniRule"/>
</dbReference>
<evidence type="ECO:0000256" key="1">
    <source>
        <dbReference type="ARBA" id="ARBA00022598"/>
    </source>
</evidence>
<organism evidence="6 7">
    <name type="scientific">Burkholderia stagnalis</name>
    <dbReference type="NCBI Taxonomy" id="1503054"/>
    <lineage>
        <taxon>Bacteria</taxon>
        <taxon>Pseudomonadati</taxon>
        <taxon>Pseudomonadota</taxon>
        <taxon>Betaproteobacteria</taxon>
        <taxon>Burkholderiales</taxon>
        <taxon>Burkholderiaceae</taxon>
        <taxon>Burkholderia</taxon>
        <taxon>Burkholderia cepacia complex</taxon>
    </lineage>
</organism>
<sequence length="440" mass="47418">MLADGILILSHCGYSFVEDLVAAISQRQLQAYVLTSRPLPEQAGRLDALRALAADVDAGDTHALSTADVDRTLDALQARGVRVRACISVWEGYRALMAHANARLGVADLDPAHVESLRDKLHVRNTLHAAGLSSRTAYALTPHVLRDLQAAGGDYFVKPLRGIASYGAFRLTRDTTWATLEAIADETQADTVYASVFGDRARFIAEEYVSGTEFSFELLAVDGRPYVVAIHEKCELTEANGTVLEDSCTSPPVSIAAHQCAAGIAWLGSVFAHLALGWGCFHVEARFDGARWDLIEINPRVGGSLISPSVKALTGDANLLDLWLGILLDPDGAHERLARLAYAADGRAPGSNATFFRVYFASPGRIEEIRLNPLPREPIVTQVLLKPGDEIDPASREVFLGQLLWSMSRAERDAELDTLLATSADAIAVHYGVAEPALGA</sequence>
<dbReference type="PANTHER" id="PTHR43585">
    <property type="entry name" value="FUMIPYRROLE BIOSYNTHESIS PROTEIN C"/>
    <property type="match status" value="1"/>
</dbReference>
<keyword evidence="3 4" id="KW-0067">ATP-binding</keyword>
<evidence type="ECO:0000313" key="6">
    <source>
        <dbReference type="EMBL" id="KAB0637170.1"/>
    </source>
</evidence>
<dbReference type="InterPro" id="IPR011761">
    <property type="entry name" value="ATP-grasp"/>
</dbReference>
<name>A0A6L3MWW2_9BURK</name>
<evidence type="ECO:0000259" key="5">
    <source>
        <dbReference type="PROSITE" id="PS50975"/>
    </source>
</evidence>
<dbReference type="SUPFAM" id="SSF56059">
    <property type="entry name" value="Glutathione synthetase ATP-binding domain-like"/>
    <property type="match status" value="1"/>
</dbReference>
<evidence type="ECO:0000256" key="3">
    <source>
        <dbReference type="ARBA" id="ARBA00022840"/>
    </source>
</evidence>
<dbReference type="AlphaFoldDB" id="A0A6L3MWW2"/>
<comment type="caution">
    <text evidence="6">The sequence shown here is derived from an EMBL/GenBank/DDBJ whole genome shotgun (WGS) entry which is preliminary data.</text>
</comment>
<evidence type="ECO:0000313" key="7">
    <source>
        <dbReference type="Proteomes" id="UP000473470"/>
    </source>
</evidence>
<dbReference type="Gene3D" id="3.30.470.20">
    <property type="entry name" value="ATP-grasp fold, B domain"/>
    <property type="match status" value="1"/>
</dbReference>
<keyword evidence="1" id="KW-0436">Ligase</keyword>
<dbReference type="InterPro" id="IPR052032">
    <property type="entry name" value="ATP-dep_AA_Ligase"/>
</dbReference>
<reference evidence="6 7" key="1">
    <citation type="submission" date="2019-09" db="EMBL/GenBank/DDBJ databases">
        <title>Draft genome sequences of 48 bacterial type strains from the CCUG.</title>
        <authorList>
            <person name="Tunovic T."/>
            <person name="Pineiro-Iglesias B."/>
            <person name="Unosson C."/>
            <person name="Inganas E."/>
            <person name="Ohlen M."/>
            <person name="Cardew S."/>
            <person name="Jensie-Markopoulos S."/>
            <person name="Salva-Serra F."/>
            <person name="Jaen-Luchoro D."/>
            <person name="Karlsson R."/>
            <person name="Svensson-Stadler L."/>
            <person name="Chun J."/>
            <person name="Moore E."/>
        </authorList>
    </citation>
    <scope>NUCLEOTIDE SEQUENCE [LARGE SCALE GENOMIC DNA]</scope>
    <source>
        <strain evidence="6 7">CCUG 65686</strain>
    </source>
</reference>